<dbReference type="Pfam" id="PF08020">
    <property type="entry name" value="DUF1706"/>
    <property type="match status" value="1"/>
</dbReference>
<dbReference type="PANTHER" id="PTHR40658:SF3">
    <property type="entry name" value="CLBS_DFSB FAMILY FOUR-HELIX BUNDLE PROTEIN"/>
    <property type="match status" value="1"/>
</dbReference>
<accession>A0A3S9HBE6</accession>
<evidence type="ECO:0000313" key="1">
    <source>
        <dbReference type="EMBL" id="AZP04688.1"/>
    </source>
</evidence>
<dbReference type="PANTHER" id="PTHR40658">
    <property type="match status" value="1"/>
</dbReference>
<dbReference type="InterPro" id="IPR012550">
    <property type="entry name" value="DUF1706"/>
</dbReference>
<dbReference type="Proteomes" id="UP000273326">
    <property type="component" value="Chromosome"/>
</dbReference>
<dbReference type="KEGG" id="jeh:EJN90_08600"/>
<keyword evidence="2" id="KW-1185">Reference proteome</keyword>
<organism evidence="1 2">
    <name type="scientific">Jeotgalibaca ciconiae</name>
    <dbReference type="NCBI Taxonomy" id="2496265"/>
    <lineage>
        <taxon>Bacteria</taxon>
        <taxon>Bacillati</taxon>
        <taxon>Bacillota</taxon>
        <taxon>Bacilli</taxon>
        <taxon>Lactobacillales</taxon>
        <taxon>Carnobacteriaceae</taxon>
        <taxon>Jeotgalibaca</taxon>
    </lineage>
</organism>
<dbReference type="PIRSF" id="PIRSF031551">
    <property type="entry name" value="DUF1706"/>
    <property type="match status" value="1"/>
</dbReference>
<proteinExistence type="predicted"/>
<name>A0A3S9HBE6_9LACT</name>
<protein>
    <submittedName>
        <fullName evidence="1">ClbS/DfsB family four-helix bundle protein</fullName>
    </submittedName>
</protein>
<dbReference type="OrthoDB" id="9786621at2"/>
<gene>
    <name evidence="1" type="ORF">EJN90_08600</name>
</gene>
<dbReference type="RefSeq" id="WP_126110342.1">
    <property type="nucleotide sequence ID" value="NZ_CP034465.1"/>
</dbReference>
<dbReference type="EMBL" id="CP034465">
    <property type="protein sequence ID" value="AZP04688.1"/>
    <property type="molecule type" value="Genomic_DNA"/>
</dbReference>
<dbReference type="AlphaFoldDB" id="A0A3S9HBE6"/>
<evidence type="ECO:0000313" key="2">
    <source>
        <dbReference type="Proteomes" id="UP000273326"/>
    </source>
</evidence>
<dbReference type="InterPro" id="IPR034660">
    <property type="entry name" value="DinB/YfiT-like"/>
</dbReference>
<reference evidence="2" key="1">
    <citation type="submission" date="2018-12" db="EMBL/GenBank/DDBJ databases">
        <title>Complete genome sequencing of Jeotgalibaca sp. H21T32.</title>
        <authorList>
            <person name="Bae J.-W."/>
            <person name="Lee S.-Y."/>
        </authorList>
    </citation>
    <scope>NUCLEOTIDE SEQUENCE [LARGE SCALE GENOMIC DNA]</scope>
    <source>
        <strain evidence="2">H21T32</strain>
    </source>
</reference>
<dbReference type="Gene3D" id="1.20.120.450">
    <property type="entry name" value="dinb family like domain"/>
    <property type="match status" value="1"/>
</dbReference>
<sequence length="173" mass="20658">MKSYKSKNALKEAINKAYMKYDQEFIGIPEAMKDVRIEGVDRTPAENLAYQVGWTTLLLKWESDEQEGKEIHTPTEGFKWNQLGELYQWFYQQYAHQSLRVLRKQLKENMEMIVHMLDAMSEKELFEPHQRQWADAATAKAVWPVYKFVHINTIAPFTNFRTKIRKWKKINQL</sequence>